<dbReference type="PANTHER" id="PTHR43628">
    <property type="entry name" value="ACTIVATOR OF C KINASE PROTEIN 1-RELATED"/>
    <property type="match status" value="1"/>
</dbReference>
<reference evidence="3" key="1">
    <citation type="submission" date="2020-01" db="EMBL/GenBank/DDBJ databases">
        <title>Genome Sequencing of Three Apophysomyces-Like Fungal Strains Confirms a Novel Fungal Genus in the Mucoromycota with divergent Burkholderia-like Endosymbiotic Bacteria.</title>
        <authorList>
            <person name="Stajich J.E."/>
            <person name="Macias A.M."/>
            <person name="Carter-House D."/>
            <person name="Lovett B."/>
            <person name="Kasson L.R."/>
            <person name="Berry K."/>
            <person name="Grigoriev I."/>
            <person name="Chang Y."/>
            <person name="Spatafora J."/>
            <person name="Kasson M.T."/>
        </authorList>
    </citation>
    <scope>NUCLEOTIDE SEQUENCE</scope>
    <source>
        <strain evidence="3">NRRL A-21654</strain>
    </source>
</reference>
<keyword evidence="4" id="KW-1185">Reference proteome</keyword>
<protein>
    <recommendedName>
        <fullName evidence="2">MACPF domain-containing protein</fullName>
    </recommendedName>
</protein>
<evidence type="ECO:0000259" key="2">
    <source>
        <dbReference type="Pfam" id="PF01823"/>
    </source>
</evidence>
<gene>
    <name evidence="3" type="ORF">EC973_008801</name>
</gene>
<evidence type="ECO:0000313" key="4">
    <source>
        <dbReference type="Proteomes" id="UP000605846"/>
    </source>
</evidence>
<dbReference type="OrthoDB" id="2338404at2759"/>
<proteinExistence type="predicted"/>
<accession>A0A8H7BYY6</accession>
<name>A0A8H7BYY6_9FUNG</name>
<dbReference type="SUPFAM" id="SSF81901">
    <property type="entry name" value="HCP-like"/>
    <property type="match status" value="2"/>
</dbReference>
<dbReference type="InterPro" id="IPR011990">
    <property type="entry name" value="TPR-like_helical_dom_sf"/>
</dbReference>
<organism evidence="3 4">
    <name type="scientific">Apophysomyces ossiformis</name>
    <dbReference type="NCBI Taxonomy" id="679940"/>
    <lineage>
        <taxon>Eukaryota</taxon>
        <taxon>Fungi</taxon>
        <taxon>Fungi incertae sedis</taxon>
        <taxon>Mucoromycota</taxon>
        <taxon>Mucoromycotina</taxon>
        <taxon>Mucoromycetes</taxon>
        <taxon>Mucorales</taxon>
        <taxon>Mucorineae</taxon>
        <taxon>Mucoraceae</taxon>
        <taxon>Apophysomyces</taxon>
    </lineage>
</organism>
<dbReference type="InterPro" id="IPR020864">
    <property type="entry name" value="MACPF"/>
</dbReference>
<sequence>MIGGKFSYESNIAFIGTPDSIISTVLSKDLPWEATGGDINLLCGTPDVDGWIRSTIKCEEFTMALDISPLYDLLDSKTSAEIKRIYAEYYHKLKVPIEQALETDNVTAGALIALSKEKAKVGTAKGIYYGGSLSKEDVVELVNESHINQMIRSVAVTGKPRIECMVRRAIFGSSMETHAFLPTASNGARKESGFEKAAMAHHIECNGGELQESTREITYFVMYVTYGELTFDKKYTQGIDAFKLAVRKALEDGTDGEKHQELQKVFARFGYYYPSAISLGGRMVYQVDRDDLSAKWSIADAVNSIDRLLEKTNFDRTVQIHTIGGSSAVTGCQDWIASVRTNQTRTQFTSMRPTYELLDDDERMEVLRIYDNVKYSVDDLPELPKGIHFDGTEAEERAIEFGRNRTIYKMIMLRNFSHRPAVDHIKRQGKDLKDVERFSSLDIASEDGLPGSNGFVLGSKGAYRERVQIPSVNIRNAKQYEYDLAYITYKELNLYDEFIQPSSEFKRAIDKALQVGHMDADTYHSLQEVFQRFGYYYPSKIQLGGRIIVDNPKQLEYKPSEDRNNEGTDSVNKQIDDSGDTNHETTEKRTDTEASLQNADLASRGAIVKHEQKLTRQVVANTIAKRIATSLNWKVIGGDSIHLLSNSVKDWFSTVEKNQSVIQRGDLKPLYELLDEEQRNKVQQTYENIILSDPYLRYNYLLSMTPYEKIIEKEHSICSTDKKVFTESLFEDLLSQCFKNSEAAVEYCRNACAKSGFSVVEQKATDKIVCLYCSMSAVSGTKDQQNNVHPSFCQWGISLIEEELDQWRFHKFDNEEESIHNHELNAQRQNNPFSTRDTLIELMLVPEPSKLNQSATVTDYVKNGDIVRLKRIGAARGGMFRAVDTFILANECLNIFGQGLSVTEASEVRSHAKDSASDALWKVIRCPLVSNQRESETDEGEKNTQIDEQQQLLEQTIKTDASLSHNRETKGGKSTADNEDYIQNGDIVVFESLVALEGSKRLYLRLNVGNVLSEVSSTTSKPDYKLLRCYVQHANQYEAYKKWNTQGKPFNDPKMYTKFDNNPATHYHAAQDYLYGLAGVPASTSLAIEHLQKASDKQSAEACYLLAKVLWSSMEYKKSMDMYEKAMLLCVPEACRELGSIYHNGFSSSQLVDAYAIPQNSEVAFVYYSVGGILGEARSALKLGEYYEKGKNPKFGIDYDKALRWYEYAGNEYNIAEARSAAGRIRHQLANATKDPLEAFQLRQEAFTDFSNAEAYDPYAKCMVAMYHLNGWAGQQSDSVFGFQTLRSLVESGESMALFGLWKCYAEGLGVQPDAEKASAYRALAVKMNST</sequence>
<feature type="compositionally biased region" description="Basic and acidic residues" evidence="1">
    <location>
        <begin position="556"/>
        <end position="566"/>
    </location>
</feature>
<dbReference type="InterPro" id="IPR052945">
    <property type="entry name" value="Mitotic_Regulator"/>
</dbReference>
<feature type="domain" description="MACPF" evidence="2">
    <location>
        <begin position="482"/>
        <end position="688"/>
    </location>
</feature>
<feature type="compositionally biased region" description="Basic and acidic residues" evidence="1">
    <location>
        <begin position="574"/>
        <end position="592"/>
    </location>
</feature>
<dbReference type="PANTHER" id="PTHR43628:SF1">
    <property type="entry name" value="CHITIN SYNTHASE REGULATORY FACTOR 2-RELATED"/>
    <property type="match status" value="1"/>
</dbReference>
<evidence type="ECO:0000256" key="1">
    <source>
        <dbReference type="SAM" id="MobiDB-lite"/>
    </source>
</evidence>
<feature type="region of interest" description="Disordered" evidence="1">
    <location>
        <begin position="556"/>
        <end position="595"/>
    </location>
</feature>
<dbReference type="Proteomes" id="UP000605846">
    <property type="component" value="Unassembled WGS sequence"/>
</dbReference>
<dbReference type="SMART" id="SM00671">
    <property type="entry name" value="SEL1"/>
    <property type="match status" value="5"/>
</dbReference>
<evidence type="ECO:0000313" key="3">
    <source>
        <dbReference type="EMBL" id="KAF7731632.1"/>
    </source>
</evidence>
<dbReference type="EMBL" id="JABAYA010000008">
    <property type="protein sequence ID" value="KAF7731632.1"/>
    <property type="molecule type" value="Genomic_DNA"/>
</dbReference>
<comment type="caution">
    <text evidence="3">The sequence shown here is derived from an EMBL/GenBank/DDBJ whole genome shotgun (WGS) entry which is preliminary data.</text>
</comment>
<dbReference type="Gene3D" id="1.25.40.10">
    <property type="entry name" value="Tetratricopeptide repeat domain"/>
    <property type="match status" value="2"/>
</dbReference>
<feature type="region of interest" description="Disordered" evidence="1">
    <location>
        <begin position="958"/>
        <end position="977"/>
    </location>
</feature>
<dbReference type="InterPro" id="IPR006597">
    <property type="entry name" value="Sel1-like"/>
</dbReference>
<dbReference type="Pfam" id="PF01823">
    <property type="entry name" value="MACPF"/>
    <property type="match status" value="1"/>
</dbReference>
<dbReference type="Pfam" id="PF08238">
    <property type="entry name" value="Sel1"/>
    <property type="match status" value="4"/>
</dbReference>